<evidence type="ECO:0000256" key="2">
    <source>
        <dbReference type="ARBA" id="ARBA00022448"/>
    </source>
</evidence>
<evidence type="ECO:0000256" key="7">
    <source>
        <dbReference type="RuleBase" id="RU363032"/>
    </source>
</evidence>
<keyword evidence="6 7" id="KW-0472">Membrane</keyword>
<keyword evidence="4 7" id="KW-0812">Transmembrane</keyword>
<dbReference type="PROSITE" id="PS50928">
    <property type="entry name" value="ABC_TM1"/>
    <property type="match status" value="1"/>
</dbReference>
<dbReference type="CDD" id="cd06261">
    <property type="entry name" value="TM_PBP2"/>
    <property type="match status" value="1"/>
</dbReference>
<dbReference type="InterPro" id="IPR035906">
    <property type="entry name" value="MetI-like_sf"/>
</dbReference>
<feature type="transmembrane region" description="Helical" evidence="7">
    <location>
        <begin position="116"/>
        <end position="136"/>
    </location>
</feature>
<evidence type="ECO:0000256" key="5">
    <source>
        <dbReference type="ARBA" id="ARBA00022989"/>
    </source>
</evidence>
<evidence type="ECO:0000313" key="9">
    <source>
        <dbReference type="EMBL" id="HGT47208.1"/>
    </source>
</evidence>
<accession>A0A832D080</accession>
<dbReference type="GO" id="GO:0005886">
    <property type="term" value="C:plasma membrane"/>
    <property type="evidence" value="ECO:0007669"/>
    <property type="project" value="UniProtKB-SubCell"/>
</dbReference>
<name>A0A832D080_9BACT</name>
<keyword evidence="3" id="KW-1003">Cell membrane</keyword>
<dbReference type="InterPro" id="IPR000515">
    <property type="entry name" value="MetI-like"/>
</dbReference>
<dbReference type="InterPro" id="IPR051393">
    <property type="entry name" value="ABC_transporter_permease"/>
</dbReference>
<feature type="transmembrane region" description="Helical" evidence="7">
    <location>
        <begin position="82"/>
        <end position="104"/>
    </location>
</feature>
<evidence type="ECO:0000256" key="6">
    <source>
        <dbReference type="ARBA" id="ARBA00023136"/>
    </source>
</evidence>
<evidence type="ECO:0000259" key="8">
    <source>
        <dbReference type="PROSITE" id="PS50928"/>
    </source>
</evidence>
<keyword evidence="2 7" id="KW-0813">Transport</keyword>
<dbReference type="PANTHER" id="PTHR30193:SF37">
    <property type="entry name" value="INNER MEMBRANE ABC TRANSPORTER PERMEASE PROTEIN YCJO"/>
    <property type="match status" value="1"/>
</dbReference>
<comment type="caution">
    <text evidence="9">The sequence shown here is derived from an EMBL/GenBank/DDBJ whole genome shotgun (WGS) entry which is preliminary data.</text>
</comment>
<dbReference type="GO" id="GO:0055085">
    <property type="term" value="P:transmembrane transport"/>
    <property type="evidence" value="ECO:0007669"/>
    <property type="project" value="InterPro"/>
</dbReference>
<evidence type="ECO:0000256" key="3">
    <source>
        <dbReference type="ARBA" id="ARBA00022475"/>
    </source>
</evidence>
<reference evidence="9" key="1">
    <citation type="journal article" date="2020" name="mSystems">
        <title>Genome- and Community-Level Interaction Insights into Carbon Utilization and Element Cycling Functions of Hydrothermarchaeota in Hydrothermal Sediment.</title>
        <authorList>
            <person name="Zhou Z."/>
            <person name="Liu Y."/>
            <person name="Xu W."/>
            <person name="Pan J."/>
            <person name="Luo Z.H."/>
            <person name="Li M."/>
        </authorList>
    </citation>
    <scope>NUCLEOTIDE SEQUENCE [LARGE SCALE GENOMIC DNA]</scope>
    <source>
        <strain evidence="9">SpSt-500</strain>
    </source>
</reference>
<keyword evidence="5 7" id="KW-1133">Transmembrane helix</keyword>
<dbReference type="PANTHER" id="PTHR30193">
    <property type="entry name" value="ABC TRANSPORTER PERMEASE PROTEIN"/>
    <property type="match status" value="1"/>
</dbReference>
<feature type="domain" description="ABC transmembrane type-1" evidence="8">
    <location>
        <begin position="78"/>
        <end position="291"/>
    </location>
</feature>
<sequence length="299" mass="34076">MKKQRALSFKTTTTAAYFFLAPALSAIFIFFFIPVIAAFIISFTDFDIYTLGNFSTLRFIGFENYIKLFNDDLFWTALGNTFYFVVVAGPLSIAVSLTAALMLNSKLVKFKSLFRLAYFLPVVTTLVAVAIVWRFIYHPNFGILNFFLSLIGINPIDWLGDPDWAMPSIILLAVWKNFGYNMIIFIAGLQNIPEELYEAADIEGANAFQKFKHITLPMLAPTTIFVSIITMIGYFQLFAEPYVMTQGGPLNRTLSIVQYMYQEGFRWWNMGYSASIAFVLFIIIFIGTLIQFKVQKLSK</sequence>
<evidence type="ECO:0000256" key="1">
    <source>
        <dbReference type="ARBA" id="ARBA00004651"/>
    </source>
</evidence>
<evidence type="ECO:0000256" key="4">
    <source>
        <dbReference type="ARBA" id="ARBA00022692"/>
    </source>
</evidence>
<comment type="subcellular location">
    <subcellularLocation>
        <location evidence="1 7">Cell membrane</location>
        <topology evidence="1 7">Multi-pass membrane protein</topology>
    </subcellularLocation>
</comment>
<gene>
    <name evidence="9" type="ORF">ENS56_04185</name>
</gene>
<feature type="transmembrane region" description="Helical" evidence="7">
    <location>
        <begin position="270"/>
        <end position="290"/>
    </location>
</feature>
<dbReference type="Gene3D" id="1.10.3720.10">
    <property type="entry name" value="MetI-like"/>
    <property type="match status" value="1"/>
</dbReference>
<organism evidence="9">
    <name type="scientific">Ignavibacterium album</name>
    <dbReference type="NCBI Taxonomy" id="591197"/>
    <lineage>
        <taxon>Bacteria</taxon>
        <taxon>Pseudomonadati</taxon>
        <taxon>Ignavibacteriota</taxon>
        <taxon>Ignavibacteria</taxon>
        <taxon>Ignavibacteriales</taxon>
        <taxon>Ignavibacteriaceae</taxon>
        <taxon>Ignavibacterium</taxon>
    </lineage>
</organism>
<dbReference type="Pfam" id="PF00528">
    <property type="entry name" value="BPD_transp_1"/>
    <property type="match status" value="1"/>
</dbReference>
<feature type="transmembrane region" description="Helical" evidence="7">
    <location>
        <begin position="218"/>
        <end position="239"/>
    </location>
</feature>
<dbReference type="EMBL" id="DSVI01000004">
    <property type="protein sequence ID" value="HGT47208.1"/>
    <property type="molecule type" value="Genomic_DNA"/>
</dbReference>
<dbReference type="AlphaFoldDB" id="A0A832D080"/>
<protein>
    <submittedName>
        <fullName evidence="9">Sugar ABC transporter permease</fullName>
    </submittedName>
</protein>
<comment type="similarity">
    <text evidence="7">Belongs to the binding-protein-dependent transport system permease family.</text>
</comment>
<feature type="transmembrane region" description="Helical" evidence="7">
    <location>
        <begin position="16"/>
        <end position="41"/>
    </location>
</feature>
<dbReference type="SUPFAM" id="SSF161098">
    <property type="entry name" value="MetI-like"/>
    <property type="match status" value="1"/>
</dbReference>
<proteinExistence type="inferred from homology"/>